<dbReference type="UniPathway" id="UPA00989"/>
<keyword evidence="3 9" id="KW-0489">Methyltransferase</keyword>
<dbReference type="AlphaFoldDB" id="A0A165Z299"/>
<dbReference type="KEGG" id="apak:AP3564_09735"/>
<feature type="binding site" evidence="9">
    <location>
        <position position="118"/>
    </location>
    <ligand>
        <name>S-adenosyl-L-methionine</name>
        <dbReference type="ChEBI" id="CHEBI:59789"/>
    </ligand>
</feature>
<feature type="binding site" evidence="9">
    <location>
        <position position="154"/>
    </location>
    <ligand>
        <name>substrate</name>
    </ligand>
</feature>
<dbReference type="HAMAP" id="MF_01057">
    <property type="entry name" value="tRNA_methyltr_TrmB"/>
    <property type="match status" value="1"/>
</dbReference>
<dbReference type="PANTHER" id="PTHR23417:SF14">
    <property type="entry name" value="PENTACOTRIPEPTIDE-REPEAT REGION OF PRORP DOMAIN-CONTAINING PROTEIN"/>
    <property type="match status" value="1"/>
</dbReference>
<organism evidence="11 12">
    <name type="scientific">Aeribacillus pallidus</name>
    <dbReference type="NCBI Taxonomy" id="33936"/>
    <lineage>
        <taxon>Bacteria</taxon>
        <taxon>Bacillati</taxon>
        <taxon>Bacillota</taxon>
        <taxon>Bacilli</taxon>
        <taxon>Bacillales</taxon>
        <taxon>Bacillaceae</taxon>
        <taxon>Aeribacillus</taxon>
    </lineage>
</organism>
<gene>
    <name evidence="9" type="primary">trmB</name>
    <name evidence="10" type="ORF">AP3564_09735</name>
    <name evidence="11" type="ORF">AZI98_01980</name>
</gene>
<keyword evidence="12" id="KW-1185">Reference proteome</keyword>
<dbReference type="InterPro" id="IPR003358">
    <property type="entry name" value="tRNA_(Gua-N-7)_MeTrfase_Trmb"/>
</dbReference>
<dbReference type="GO" id="GO:0043527">
    <property type="term" value="C:tRNA methyltransferase complex"/>
    <property type="evidence" value="ECO:0007669"/>
    <property type="project" value="TreeGrafter"/>
</dbReference>
<dbReference type="PROSITE" id="PS51625">
    <property type="entry name" value="SAM_MT_TRMB"/>
    <property type="match status" value="1"/>
</dbReference>
<evidence type="ECO:0000256" key="6">
    <source>
        <dbReference type="ARBA" id="ARBA00022694"/>
    </source>
</evidence>
<dbReference type="PANTHER" id="PTHR23417">
    <property type="entry name" value="3-DEOXY-D-MANNO-OCTULOSONIC-ACID TRANSFERASE/TRNA GUANINE-N 7 - -METHYLTRANSFERASE"/>
    <property type="match status" value="1"/>
</dbReference>
<dbReference type="EC" id="2.1.1.33" evidence="9"/>
<dbReference type="SUPFAM" id="SSF53335">
    <property type="entry name" value="S-adenosyl-L-methionine-dependent methyltransferases"/>
    <property type="match status" value="1"/>
</dbReference>
<name>A0A165Z299_9BACI</name>
<keyword evidence="6 9" id="KW-0819">tRNA processing</keyword>
<feature type="binding site" evidence="9">
    <location>
        <position position="122"/>
    </location>
    <ligand>
        <name>substrate</name>
    </ligand>
</feature>
<comment type="pathway">
    <text evidence="7 9">tRNA modification; N(7)-methylguanine-tRNA biosynthesis.</text>
</comment>
<dbReference type="GO" id="GO:0008176">
    <property type="term" value="F:tRNA (guanine(46)-N7)-methyltransferase activity"/>
    <property type="evidence" value="ECO:0007669"/>
    <property type="project" value="UniProtKB-UniRule"/>
</dbReference>
<dbReference type="Pfam" id="PF02390">
    <property type="entry name" value="Methyltransf_4"/>
    <property type="match status" value="1"/>
</dbReference>
<keyword evidence="4 9" id="KW-0808">Transferase</keyword>
<comment type="function">
    <text evidence="2 9">Catalyzes the formation of N(7)-methylguanine at position 46 (m7G46) in tRNA.</text>
</comment>
<dbReference type="NCBIfam" id="TIGR00091">
    <property type="entry name" value="tRNA (guanosine(46)-N7)-methyltransferase TrmB"/>
    <property type="match status" value="1"/>
</dbReference>
<evidence type="ECO:0000256" key="3">
    <source>
        <dbReference type="ARBA" id="ARBA00022603"/>
    </source>
</evidence>
<feature type="binding site" evidence="9">
    <location>
        <begin position="191"/>
        <end position="194"/>
    </location>
    <ligand>
        <name>substrate</name>
    </ligand>
</feature>
<evidence type="ECO:0000256" key="8">
    <source>
        <dbReference type="ARBA" id="ARBA00060767"/>
    </source>
</evidence>
<dbReference type="CDD" id="cd02440">
    <property type="entry name" value="AdoMet_MTases"/>
    <property type="match status" value="1"/>
</dbReference>
<dbReference type="EMBL" id="CP017703">
    <property type="protein sequence ID" value="ASS90458.1"/>
    <property type="molecule type" value="Genomic_DNA"/>
</dbReference>
<evidence type="ECO:0000313" key="13">
    <source>
        <dbReference type="Proteomes" id="UP000214606"/>
    </source>
</evidence>
<dbReference type="NCBIfam" id="NF001080">
    <property type="entry name" value="PRK00121.2-2"/>
    <property type="match status" value="1"/>
</dbReference>
<proteinExistence type="inferred from homology"/>
<evidence type="ECO:0000313" key="12">
    <source>
        <dbReference type="Proteomes" id="UP000076476"/>
    </source>
</evidence>
<accession>A0A165Z299</accession>
<evidence type="ECO:0000256" key="5">
    <source>
        <dbReference type="ARBA" id="ARBA00022691"/>
    </source>
</evidence>
<evidence type="ECO:0000256" key="1">
    <source>
        <dbReference type="ARBA" id="ARBA00000142"/>
    </source>
</evidence>
<evidence type="ECO:0000256" key="7">
    <source>
        <dbReference type="ARBA" id="ARBA00060552"/>
    </source>
</evidence>
<evidence type="ECO:0000313" key="11">
    <source>
        <dbReference type="EMBL" id="KZN97742.1"/>
    </source>
</evidence>
<dbReference type="OrthoDB" id="9802090at2"/>
<feature type="binding site" evidence="9">
    <location>
        <position position="69"/>
    </location>
    <ligand>
        <name>S-adenosyl-L-methionine</name>
        <dbReference type="ChEBI" id="CHEBI:59789"/>
    </ligand>
</feature>
<sequence length="213" mass="25050">MRLRNKPWAGDFLRNHPQFVIQQPFEWKGKWNDLFGNEHPVHIEVGTGKGQFIVGMGKQNPHINYIGIELQESVLVSALKKLKEEELPNVKLMNVNASQLAEIFAKGEVERIYLNFSDPWPKKRHAKRRLTHHSFLSIFESILADEGEIHFKTDNQRLFEYSLVSFSEYGFLLKWVSLDLHQSDFTDNVMTEYEEKFSKKGQKIYRAEVKLRK</sequence>
<accession>A0A161YYE3</accession>
<comment type="caution">
    <text evidence="9">Lacks conserved residue(s) required for the propagation of feature annotation.</text>
</comment>
<evidence type="ECO:0000256" key="4">
    <source>
        <dbReference type="ARBA" id="ARBA00022679"/>
    </source>
</evidence>
<keyword evidence="5 9" id="KW-0949">S-adenosyl-L-methionine</keyword>
<dbReference type="EMBL" id="LWBR01000006">
    <property type="protein sequence ID" value="KZN97742.1"/>
    <property type="molecule type" value="Genomic_DNA"/>
</dbReference>
<dbReference type="GeneID" id="301125309"/>
<protein>
    <recommendedName>
        <fullName evidence="9">tRNA (guanine-N(7)-)-methyltransferase</fullName>
        <ecNumber evidence="9">2.1.1.33</ecNumber>
    </recommendedName>
    <alternativeName>
        <fullName evidence="9">tRNA (guanine(46)-N(7))-methyltransferase</fullName>
    </alternativeName>
    <alternativeName>
        <fullName evidence="9">tRNA(m7G46)-methyltransferase</fullName>
    </alternativeName>
</protein>
<evidence type="ECO:0000256" key="9">
    <source>
        <dbReference type="HAMAP-Rule" id="MF_01057"/>
    </source>
</evidence>
<evidence type="ECO:0000313" key="10">
    <source>
        <dbReference type="EMBL" id="ASS90458.1"/>
    </source>
</evidence>
<dbReference type="Gene3D" id="3.40.50.150">
    <property type="entry name" value="Vaccinia Virus protein VP39"/>
    <property type="match status" value="1"/>
</dbReference>
<comment type="catalytic activity">
    <reaction evidence="1 9">
        <text>guanosine(46) in tRNA + S-adenosyl-L-methionine = N(7)-methylguanosine(46) in tRNA + S-adenosyl-L-homocysteine</text>
        <dbReference type="Rhea" id="RHEA:42708"/>
        <dbReference type="Rhea" id="RHEA-COMP:10188"/>
        <dbReference type="Rhea" id="RHEA-COMP:10189"/>
        <dbReference type="ChEBI" id="CHEBI:57856"/>
        <dbReference type="ChEBI" id="CHEBI:59789"/>
        <dbReference type="ChEBI" id="CHEBI:74269"/>
        <dbReference type="ChEBI" id="CHEBI:74480"/>
        <dbReference type="EC" id="2.1.1.33"/>
    </reaction>
</comment>
<dbReference type="Proteomes" id="UP000076476">
    <property type="component" value="Unassembled WGS sequence"/>
</dbReference>
<feature type="binding site" evidence="9">
    <location>
        <position position="96"/>
    </location>
    <ligand>
        <name>S-adenosyl-L-methionine</name>
        <dbReference type="ChEBI" id="CHEBI:59789"/>
    </ligand>
</feature>
<dbReference type="RefSeq" id="WP_063386610.1">
    <property type="nucleotide sequence ID" value="NZ_CP017703.1"/>
</dbReference>
<comment type="similarity">
    <text evidence="8 9">Belongs to the class I-like SAM-binding methyltransferase superfamily. TrmB family.</text>
</comment>
<reference evidence="11 12" key="1">
    <citation type="submission" date="2016-04" db="EMBL/GenBank/DDBJ databases">
        <title>Draft genome sequence of Aeribacillus pallidus 8m3 from petroleum reservoir.</title>
        <authorList>
            <person name="Poltaraus A.B."/>
            <person name="Nazina T.N."/>
            <person name="Tourova T.P."/>
            <person name="Malakho S.M."/>
            <person name="Korshunova A.V."/>
            <person name="Sokolova D.S."/>
        </authorList>
    </citation>
    <scope>NUCLEOTIDE SEQUENCE [LARGE SCALE GENOMIC DNA]</scope>
    <source>
        <strain evidence="11 12">8m3</strain>
    </source>
</reference>
<evidence type="ECO:0000256" key="2">
    <source>
        <dbReference type="ARBA" id="ARBA00003015"/>
    </source>
</evidence>
<dbReference type="FunFam" id="3.40.50.150:FF:000035">
    <property type="entry name" value="tRNA (guanine-N(7)-)-methyltransferase"/>
    <property type="match status" value="1"/>
</dbReference>
<feature type="binding site" evidence="9">
    <location>
        <position position="44"/>
    </location>
    <ligand>
        <name>S-adenosyl-L-methionine</name>
        <dbReference type="ChEBI" id="CHEBI:59789"/>
    </ligand>
</feature>
<dbReference type="InterPro" id="IPR055361">
    <property type="entry name" value="tRNA_methyltr_TrmB_bact"/>
</dbReference>
<dbReference type="STRING" id="33936.AZI98_01980"/>
<reference evidence="10 13" key="2">
    <citation type="submission" date="2016-10" db="EMBL/GenBank/DDBJ databases">
        <title>The whole genome sequencing and assembly of Aeribacillus pallidus KCTC3564 strain.</title>
        <authorList>
            <person name="Lee Y.-J."/>
            <person name="Park M.-K."/>
            <person name="Yi H."/>
            <person name="Bahn Y.-S."/>
            <person name="Kim J.F."/>
            <person name="Lee D.-W."/>
        </authorList>
    </citation>
    <scope>NUCLEOTIDE SEQUENCE [LARGE SCALE GENOMIC DNA]</scope>
    <source>
        <strain evidence="10 13">KCTC3564</strain>
    </source>
</reference>
<dbReference type="Proteomes" id="UP000214606">
    <property type="component" value="Chromosome"/>
</dbReference>
<dbReference type="InterPro" id="IPR029063">
    <property type="entry name" value="SAM-dependent_MTases_sf"/>
</dbReference>